<dbReference type="EnsemblMetazoa" id="CLYHEMT003985.1">
    <property type="protein sequence ID" value="CLYHEMP003985.1"/>
    <property type="gene ID" value="CLYHEMG003985"/>
</dbReference>
<feature type="chain" id="PRO_5029527323" evidence="1">
    <location>
        <begin position="27"/>
        <end position="478"/>
    </location>
</feature>
<feature type="signal peptide" evidence="1">
    <location>
        <begin position="1"/>
        <end position="26"/>
    </location>
</feature>
<name>A0A7M5UWW9_9CNID</name>
<dbReference type="Gene3D" id="3.40.50.1110">
    <property type="entry name" value="SGNH hydrolase"/>
    <property type="match status" value="1"/>
</dbReference>
<dbReference type="PANTHER" id="PTHR34407:SF1">
    <property type="entry name" value="SGNH HYDROLASE-TYPE ESTERASE DOMAIN-CONTAINING PROTEIN"/>
    <property type="match status" value="1"/>
</dbReference>
<keyword evidence="1" id="KW-0732">Signal</keyword>
<reference evidence="2" key="1">
    <citation type="submission" date="2021-01" db="UniProtKB">
        <authorList>
            <consortium name="EnsemblMetazoa"/>
        </authorList>
    </citation>
    <scope>IDENTIFICATION</scope>
</reference>
<sequence length="478" mass="54884">DKVSTMRISRLLFEIFYVCLISLVNSLHQNGDIAEVLQSKDILETTFFRFNFSTSKLLEVDTKYEKLGIEYCGELTNERLQEIFEKASQGQNVTLLVLGGSSTIGADLGAGSKTQTYHMAFSSWWNENIFPVTGSFLHKKVIAIGGVGSAYMSYCWKIYLDNKKAFDIVFWEFFMNDFYFDDYSRILDNFFKSILQYSTSTPAFILVKFSPNTIFQGEQLTCLVTSEFFNAKDKVVRQKSRQYQISVASMQEIICRNVQQYNRILLKKDYFVHIHPSHKAHAQIGFTLINYIRNIFITFLKSPNRTRQYKHFPSSQSENNAQCFTGLLPFANALRKTIYDIPLLWSRGYRRRSKCKWDQSIAERTDIRGGYVAKEAQSEIIFQLPLNIVYKVSNVYLVISHQSSPNSFYIDVIVRSIYGDFASSLDCSQLLHPATSVQRIASNVLGTCNIEVYDPTGKCLINAIVLEEDDLTSTRNKV</sequence>
<dbReference type="PANTHER" id="PTHR34407">
    <property type="entry name" value="EXPRESSED PROTEIN"/>
    <property type="match status" value="1"/>
</dbReference>
<keyword evidence="3" id="KW-1185">Reference proteome</keyword>
<protein>
    <submittedName>
        <fullName evidence="2">Uncharacterized protein</fullName>
    </submittedName>
</protein>
<dbReference type="CDD" id="cd00229">
    <property type="entry name" value="SGNH_hydrolase"/>
    <property type="match status" value="1"/>
</dbReference>
<dbReference type="Proteomes" id="UP000594262">
    <property type="component" value="Unplaced"/>
</dbReference>
<dbReference type="OrthoDB" id="5951887at2759"/>
<evidence type="ECO:0000313" key="2">
    <source>
        <dbReference type="EnsemblMetazoa" id="CLYHEMP003985.1"/>
    </source>
</evidence>
<proteinExistence type="predicted"/>
<dbReference type="AlphaFoldDB" id="A0A7M5UWW9"/>
<dbReference type="InterPro" id="IPR036514">
    <property type="entry name" value="SGNH_hydro_sf"/>
</dbReference>
<evidence type="ECO:0000256" key="1">
    <source>
        <dbReference type="SAM" id="SignalP"/>
    </source>
</evidence>
<organism evidence="2 3">
    <name type="scientific">Clytia hemisphaerica</name>
    <dbReference type="NCBI Taxonomy" id="252671"/>
    <lineage>
        <taxon>Eukaryota</taxon>
        <taxon>Metazoa</taxon>
        <taxon>Cnidaria</taxon>
        <taxon>Hydrozoa</taxon>
        <taxon>Hydroidolina</taxon>
        <taxon>Leptothecata</taxon>
        <taxon>Obeliida</taxon>
        <taxon>Clytiidae</taxon>
        <taxon>Clytia</taxon>
    </lineage>
</organism>
<accession>A0A7M5UWW9</accession>
<evidence type="ECO:0000313" key="3">
    <source>
        <dbReference type="Proteomes" id="UP000594262"/>
    </source>
</evidence>
<dbReference type="SUPFAM" id="SSF52266">
    <property type="entry name" value="SGNH hydrolase"/>
    <property type="match status" value="1"/>
</dbReference>